<dbReference type="PROSITE" id="PS50977">
    <property type="entry name" value="HTH_TETR_2"/>
    <property type="match status" value="1"/>
</dbReference>
<dbReference type="SUPFAM" id="SSF48498">
    <property type="entry name" value="Tetracyclin repressor-like, C-terminal domain"/>
    <property type="match status" value="1"/>
</dbReference>
<dbReference type="InterPro" id="IPR001647">
    <property type="entry name" value="HTH_TetR"/>
</dbReference>
<dbReference type="SUPFAM" id="SSF46689">
    <property type="entry name" value="Homeodomain-like"/>
    <property type="match status" value="1"/>
</dbReference>
<evidence type="ECO:0000256" key="4">
    <source>
        <dbReference type="PROSITE-ProRule" id="PRU00335"/>
    </source>
</evidence>
<evidence type="ECO:0000313" key="6">
    <source>
        <dbReference type="EMBL" id="PSW12301.1"/>
    </source>
</evidence>
<feature type="domain" description="HTH tetR-type" evidence="5">
    <location>
        <begin position="6"/>
        <end position="66"/>
    </location>
</feature>
<comment type="caution">
    <text evidence="6">The sequence shown here is derived from an EMBL/GenBank/DDBJ whole genome shotgun (WGS) entry which is preliminary data.</text>
</comment>
<evidence type="ECO:0000256" key="2">
    <source>
        <dbReference type="ARBA" id="ARBA00023125"/>
    </source>
</evidence>
<protein>
    <submittedName>
        <fullName evidence="6">TetR/AcrR family transcriptional regulator</fullName>
    </submittedName>
</protein>
<accession>A0A2T3NDJ0</accession>
<dbReference type="EMBL" id="PYMB01000005">
    <property type="protein sequence ID" value="PSW12301.1"/>
    <property type="molecule type" value="Genomic_DNA"/>
</dbReference>
<dbReference type="Gene3D" id="1.10.10.60">
    <property type="entry name" value="Homeodomain-like"/>
    <property type="match status" value="1"/>
</dbReference>
<dbReference type="GO" id="GO:0003700">
    <property type="term" value="F:DNA-binding transcription factor activity"/>
    <property type="evidence" value="ECO:0007669"/>
    <property type="project" value="TreeGrafter"/>
</dbReference>
<gene>
    <name evidence="6" type="ORF">C9J01_14080</name>
</gene>
<dbReference type="InterPro" id="IPR036271">
    <property type="entry name" value="Tet_transcr_reg_TetR-rel_C_sf"/>
</dbReference>
<sequence length="202" mass="22439">MGKVAEIKQENIVCAALEIFSEKGLEQASMEAISKKAEVSKRTLYKYYPTKESLFEVIVERLVSNVKVISSIPFNPDQSIQDQLTHIARKEVELLCSPCFMAVARVVMSECIRSKELAALMVEKFQPLDGCHGLSQWIQDGVKAGKLEVAHPEIASEQFIASLKATIFWPQIMAHMPAPGPEVQLATIESAVKQFVAAYKID</sequence>
<dbReference type="PANTHER" id="PTHR30055:SF224">
    <property type="entry name" value="TRANSCRIPTIONAL REGULATOR TETR FAMILY"/>
    <property type="match status" value="1"/>
</dbReference>
<dbReference type="RefSeq" id="WP_107298791.1">
    <property type="nucleotide sequence ID" value="NZ_PYMB01000005.1"/>
</dbReference>
<evidence type="ECO:0000256" key="3">
    <source>
        <dbReference type="ARBA" id="ARBA00023163"/>
    </source>
</evidence>
<dbReference type="Proteomes" id="UP000241346">
    <property type="component" value="Unassembled WGS sequence"/>
</dbReference>
<dbReference type="AlphaFoldDB" id="A0A2T3NDJ0"/>
<evidence type="ECO:0000259" key="5">
    <source>
        <dbReference type="PROSITE" id="PS50977"/>
    </source>
</evidence>
<dbReference type="InterPro" id="IPR050109">
    <property type="entry name" value="HTH-type_TetR-like_transc_reg"/>
</dbReference>
<keyword evidence="2 4" id="KW-0238">DNA-binding</keyword>
<evidence type="ECO:0000313" key="7">
    <source>
        <dbReference type="Proteomes" id="UP000241346"/>
    </source>
</evidence>
<organism evidence="6 7">
    <name type="scientific">Photobacterium rosenbergii</name>
    <dbReference type="NCBI Taxonomy" id="294936"/>
    <lineage>
        <taxon>Bacteria</taxon>
        <taxon>Pseudomonadati</taxon>
        <taxon>Pseudomonadota</taxon>
        <taxon>Gammaproteobacteria</taxon>
        <taxon>Vibrionales</taxon>
        <taxon>Vibrionaceae</taxon>
        <taxon>Photobacterium</taxon>
    </lineage>
</organism>
<dbReference type="Pfam" id="PF14246">
    <property type="entry name" value="TetR_C_7"/>
    <property type="match status" value="1"/>
</dbReference>
<dbReference type="Pfam" id="PF00440">
    <property type="entry name" value="TetR_N"/>
    <property type="match status" value="1"/>
</dbReference>
<evidence type="ECO:0000256" key="1">
    <source>
        <dbReference type="ARBA" id="ARBA00023015"/>
    </source>
</evidence>
<proteinExistence type="predicted"/>
<dbReference type="PRINTS" id="PR00455">
    <property type="entry name" value="HTHTETR"/>
</dbReference>
<dbReference type="InterPro" id="IPR009057">
    <property type="entry name" value="Homeodomain-like_sf"/>
</dbReference>
<dbReference type="Gene3D" id="1.10.357.10">
    <property type="entry name" value="Tetracycline Repressor, domain 2"/>
    <property type="match status" value="1"/>
</dbReference>
<reference evidence="6 7" key="1">
    <citation type="submission" date="2018-03" db="EMBL/GenBank/DDBJ databases">
        <title>Whole genome sequencing of Histamine producing bacteria.</title>
        <authorList>
            <person name="Butler K."/>
        </authorList>
    </citation>
    <scope>NUCLEOTIDE SEQUENCE [LARGE SCALE GENOMIC DNA]</scope>
    <source>
        <strain evidence="6 7">DSM 19138</strain>
    </source>
</reference>
<feature type="DNA-binding region" description="H-T-H motif" evidence="4">
    <location>
        <begin position="29"/>
        <end position="48"/>
    </location>
</feature>
<dbReference type="FunFam" id="1.10.10.60:FF:000141">
    <property type="entry name" value="TetR family transcriptional regulator"/>
    <property type="match status" value="1"/>
</dbReference>
<keyword evidence="3" id="KW-0804">Transcription</keyword>
<keyword evidence="1" id="KW-0805">Transcription regulation</keyword>
<dbReference type="InterPro" id="IPR039536">
    <property type="entry name" value="TetR_C_Proteobacteria"/>
</dbReference>
<dbReference type="GO" id="GO:0000976">
    <property type="term" value="F:transcription cis-regulatory region binding"/>
    <property type="evidence" value="ECO:0007669"/>
    <property type="project" value="TreeGrafter"/>
</dbReference>
<dbReference type="PANTHER" id="PTHR30055">
    <property type="entry name" value="HTH-TYPE TRANSCRIPTIONAL REGULATOR RUTR"/>
    <property type="match status" value="1"/>
</dbReference>
<name>A0A2T3NDJ0_9GAMM</name>
<dbReference type="OrthoDB" id="8535430at2"/>